<accession>A0A7V8IJM8</accession>
<name>A0A7V8IJM8_9GAMM</name>
<evidence type="ECO:0000313" key="2">
    <source>
        <dbReference type="Proteomes" id="UP000053038"/>
    </source>
</evidence>
<protein>
    <submittedName>
        <fullName evidence="1">Uncharacterized protein</fullName>
    </submittedName>
</protein>
<evidence type="ECO:0000313" key="1">
    <source>
        <dbReference type="EMBL" id="KHN52648.1"/>
    </source>
</evidence>
<dbReference type="Proteomes" id="UP000053038">
    <property type="component" value="Unassembled WGS sequence"/>
</dbReference>
<gene>
    <name evidence="1" type="ORF">OI69_07905</name>
</gene>
<comment type="caution">
    <text evidence="1">The sequence shown here is derived from an EMBL/GenBank/DDBJ whole genome shotgun (WGS) entry which is preliminary data.</text>
</comment>
<keyword evidence="2" id="KW-1185">Reference proteome</keyword>
<dbReference type="AlphaFoldDB" id="A0A7V8IJM8"/>
<proteinExistence type="predicted"/>
<organism evidence="1 2">
    <name type="scientific">Pectobacterium fontis</name>
    <dbReference type="NCBI Taxonomy" id="2558042"/>
    <lineage>
        <taxon>Bacteria</taxon>
        <taxon>Pseudomonadati</taxon>
        <taxon>Pseudomonadota</taxon>
        <taxon>Gammaproteobacteria</taxon>
        <taxon>Enterobacterales</taxon>
        <taxon>Pectobacteriaceae</taxon>
        <taxon>Pectobacterium</taxon>
    </lineage>
</organism>
<dbReference type="OrthoDB" id="5917976at2"/>
<dbReference type="EMBL" id="JSXC01000024">
    <property type="protein sequence ID" value="KHN52648.1"/>
    <property type="molecule type" value="Genomic_DNA"/>
</dbReference>
<reference evidence="1 2" key="1">
    <citation type="submission" date="2014-10" db="EMBL/GenBank/DDBJ databases">
        <title>Genome sequence of Pectobacterium carotovorum M022.</title>
        <authorList>
            <person name="Chan K.-G."/>
            <person name="Tan W.-S."/>
        </authorList>
    </citation>
    <scope>NUCLEOTIDE SEQUENCE [LARGE SCALE GENOMIC DNA]</scope>
    <source>
        <strain evidence="1 2">M022</strain>
    </source>
</reference>
<dbReference type="RefSeq" id="WP_039348416.1">
    <property type="nucleotide sequence ID" value="NZ_JSXC01000024.1"/>
</dbReference>
<sequence>MSDIKHDNALATFSSWLDDDKNIKLSESSINTHQLFALSAEGDSSVSGQNSISTGTLASQESAQGKILDNAIARGDKDEITKVLTSSTGNAVSSILGLSQSRSGWNPLDPDNDSNSKGFTRFVESLLKVPYFNTTQSERTTVNYEEENYDSLISKVVDLYSGIEEKDKSKIKTSIVNLAKACTSRVNTKNTKTLFVQNTLNASNKNIVVQLQQTFMMMERSHTSGKGAPKDKYKTEIIVQVLELTFQGDIWTKSAAEKLAEKFAKSWDDWLNDTTTPESDDAKNIKFCFK</sequence>